<dbReference type="AlphaFoldDB" id="A0A3P1TCM7"/>
<comment type="caution">
    <text evidence="1">The sequence shown here is derived from an EMBL/GenBank/DDBJ whole genome shotgun (WGS) entry which is preliminary data.</text>
</comment>
<protein>
    <submittedName>
        <fullName evidence="1">PAC2 family protein</fullName>
    </submittedName>
</protein>
<dbReference type="OrthoDB" id="150941at2"/>
<dbReference type="Pfam" id="PF09754">
    <property type="entry name" value="PAC2"/>
    <property type="match status" value="1"/>
</dbReference>
<accession>A0A3P1TCM7</accession>
<dbReference type="InterPro" id="IPR019151">
    <property type="entry name" value="Proteasome_assmbl_chaperone_2"/>
</dbReference>
<dbReference type="Proteomes" id="UP000280819">
    <property type="component" value="Unassembled WGS sequence"/>
</dbReference>
<dbReference type="InterPro" id="IPR038389">
    <property type="entry name" value="PSMG2_sf"/>
</dbReference>
<name>A0A3P1TCM7_9ACTN</name>
<dbReference type="InterPro" id="IPR008492">
    <property type="entry name" value="Rv2714-like"/>
</dbReference>
<dbReference type="Gene3D" id="3.40.50.10900">
    <property type="entry name" value="PAC-like subunit"/>
    <property type="match status" value="1"/>
</dbReference>
<dbReference type="RefSeq" id="WP_124842061.1">
    <property type="nucleotide sequence ID" value="NZ_RQZG01000001.1"/>
</dbReference>
<reference evidence="1 2" key="1">
    <citation type="submission" date="2018-11" db="EMBL/GenBank/DDBJ databases">
        <title>Genomes From Bacteria Associated with the Canine Oral Cavity: a Test Case for Automated Genome-Based Taxonomic Assignment.</title>
        <authorList>
            <person name="Coil D.A."/>
            <person name="Jospin G."/>
            <person name="Darling A.E."/>
            <person name="Wallis C."/>
            <person name="Davis I.J."/>
            <person name="Harris S."/>
            <person name="Eisen J.A."/>
            <person name="Holcombe L.J."/>
            <person name="O'Flynn C."/>
        </authorList>
    </citation>
    <scope>NUCLEOTIDE SEQUENCE [LARGE SCALE GENOMIC DNA]</scope>
    <source>
        <strain evidence="1 2">OH887_COT-365</strain>
    </source>
</reference>
<dbReference type="PIRSF" id="PIRSF028754">
    <property type="entry name" value="UCP028754"/>
    <property type="match status" value="1"/>
</dbReference>
<gene>
    <name evidence="1" type="ORF">EII34_01470</name>
</gene>
<sequence>MQQNLIGHLRKPAVVVAFSGWNDAGNAASDTLMHLMSQHPTTEIGSIDDERYFDFQVTRPLLRRSADGPWIQWPHISLQLIRLPERDLILAVGPEPNQLWRSFAHDLVTRLRSYSPDVVILLGAMLSDSPHSRPFPIAMYTWDEGLKGAMNIEELTYEGPTGITGVVNQMLIAEGLPCASMWVSIPHYVATPPNPKGQAALLERLEQVLRVDLGSRALAPATREWVQAVDELRAEDPEVAEYIEQLEEARDATDAEGATGESIAAEFEKYLRDQNGH</sequence>
<dbReference type="SUPFAM" id="SSF159659">
    <property type="entry name" value="Cgl1923-like"/>
    <property type="match status" value="1"/>
</dbReference>
<evidence type="ECO:0000313" key="1">
    <source>
        <dbReference type="EMBL" id="RRD07179.1"/>
    </source>
</evidence>
<evidence type="ECO:0000313" key="2">
    <source>
        <dbReference type="Proteomes" id="UP000280819"/>
    </source>
</evidence>
<dbReference type="EMBL" id="RQZG01000001">
    <property type="protein sequence ID" value="RRD07179.1"/>
    <property type="molecule type" value="Genomic_DNA"/>
</dbReference>
<organism evidence="1 2">
    <name type="scientific">Arachnia propionica</name>
    <dbReference type="NCBI Taxonomy" id="1750"/>
    <lineage>
        <taxon>Bacteria</taxon>
        <taxon>Bacillati</taxon>
        <taxon>Actinomycetota</taxon>
        <taxon>Actinomycetes</taxon>
        <taxon>Propionibacteriales</taxon>
        <taxon>Propionibacteriaceae</taxon>
        <taxon>Arachnia</taxon>
    </lineage>
</organism>
<proteinExistence type="predicted"/>